<evidence type="ECO:0000256" key="1">
    <source>
        <dbReference type="SAM" id="MobiDB-lite"/>
    </source>
</evidence>
<name>A0A8S5LB17_9CAUD</name>
<reference evidence="3" key="1">
    <citation type="journal article" date="2021" name="Proc. Natl. Acad. Sci. U.S.A.">
        <title>A Catalog of Tens of Thousands of Viruses from Human Metagenomes Reveals Hidden Associations with Chronic Diseases.</title>
        <authorList>
            <person name="Tisza M.J."/>
            <person name="Buck C.B."/>
        </authorList>
    </citation>
    <scope>NUCLEOTIDE SEQUENCE</scope>
    <source>
        <strain evidence="3">CtXOZ1</strain>
    </source>
</reference>
<feature type="domain" description="Zinc finger CHC2-type" evidence="2">
    <location>
        <begin position="23"/>
        <end position="79"/>
    </location>
</feature>
<dbReference type="SMART" id="SM00400">
    <property type="entry name" value="ZnF_CHCC"/>
    <property type="match status" value="1"/>
</dbReference>
<accession>A0A8S5LB17</accession>
<dbReference type="GO" id="GO:0006260">
    <property type="term" value="P:DNA replication"/>
    <property type="evidence" value="ECO:0007669"/>
    <property type="project" value="InterPro"/>
</dbReference>
<evidence type="ECO:0000259" key="2">
    <source>
        <dbReference type="SMART" id="SM00400"/>
    </source>
</evidence>
<sequence>MAIEKVIAYYFPSFEFSPRRFSWQAVSCPVHGDSHKSASLNIPEDAFNCHGCGFRGDSLRVIQTQEPDLTFEEVLRKFESITGEHHQHVQESFGRESRRGVSSQPLAFGGKYT</sequence>
<dbReference type="Pfam" id="PF01807">
    <property type="entry name" value="Zn_ribbon_DnaG"/>
    <property type="match status" value="1"/>
</dbReference>
<dbReference type="InterPro" id="IPR036977">
    <property type="entry name" value="DNA_primase_Znf_CHC2"/>
</dbReference>
<feature type="region of interest" description="Disordered" evidence="1">
    <location>
        <begin position="83"/>
        <end position="113"/>
    </location>
</feature>
<evidence type="ECO:0000313" key="3">
    <source>
        <dbReference type="EMBL" id="DAD67189.1"/>
    </source>
</evidence>
<dbReference type="InterPro" id="IPR002694">
    <property type="entry name" value="Znf_CHC2"/>
</dbReference>
<dbReference type="EMBL" id="BK014672">
    <property type="protein sequence ID" value="DAD67189.1"/>
    <property type="molecule type" value="Genomic_DNA"/>
</dbReference>
<dbReference type="GO" id="GO:0008270">
    <property type="term" value="F:zinc ion binding"/>
    <property type="evidence" value="ECO:0007669"/>
    <property type="project" value="InterPro"/>
</dbReference>
<organism evidence="3">
    <name type="scientific">Siphoviridae sp. ctXOZ1</name>
    <dbReference type="NCBI Taxonomy" id="2823585"/>
    <lineage>
        <taxon>Viruses</taxon>
        <taxon>Duplodnaviria</taxon>
        <taxon>Heunggongvirae</taxon>
        <taxon>Uroviricota</taxon>
        <taxon>Caudoviricetes</taxon>
    </lineage>
</organism>
<dbReference type="GO" id="GO:0003677">
    <property type="term" value="F:DNA binding"/>
    <property type="evidence" value="ECO:0007669"/>
    <property type="project" value="InterPro"/>
</dbReference>
<proteinExistence type="predicted"/>
<protein>
    <submittedName>
        <fullName evidence="3">Zinc finger protein</fullName>
    </submittedName>
</protein>
<dbReference type="GO" id="GO:0003899">
    <property type="term" value="F:DNA-directed RNA polymerase activity"/>
    <property type="evidence" value="ECO:0007669"/>
    <property type="project" value="InterPro"/>
</dbReference>
<feature type="compositionally biased region" description="Basic and acidic residues" evidence="1">
    <location>
        <begin position="83"/>
        <end position="99"/>
    </location>
</feature>
<dbReference type="SUPFAM" id="SSF57783">
    <property type="entry name" value="Zinc beta-ribbon"/>
    <property type="match status" value="1"/>
</dbReference>
<dbReference type="Gene3D" id="3.90.580.10">
    <property type="entry name" value="Zinc finger, CHC2-type domain"/>
    <property type="match status" value="1"/>
</dbReference>